<feature type="chain" id="PRO_5006143722" evidence="9">
    <location>
        <begin position="20"/>
        <end position="911"/>
    </location>
</feature>
<dbReference type="Gene3D" id="2.60.40.3210">
    <property type="entry name" value="Zona pellucida, ZP-N domain"/>
    <property type="match status" value="1"/>
</dbReference>
<dbReference type="PROSITE" id="PS00682">
    <property type="entry name" value="ZP_1"/>
    <property type="match status" value="1"/>
</dbReference>
<keyword evidence="4" id="KW-0964">Secreted</keyword>
<evidence type="ECO:0000256" key="1">
    <source>
        <dbReference type="ARBA" id="ARBA00004236"/>
    </source>
</evidence>
<name>A0A0P7VFK3_SCLFO</name>
<feature type="domain" description="ZP" evidence="10">
    <location>
        <begin position="601"/>
        <end position="869"/>
    </location>
</feature>
<evidence type="ECO:0000256" key="7">
    <source>
        <dbReference type="ARBA" id="ARBA00023180"/>
    </source>
</evidence>
<dbReference type="SMART" id="SM00241">
    <property type="entry name" value="ZP"/>
    <property type="match status" value="1"/>
</dbReference>
<comment type="subcellular location">
    <subcellularLocation>
        <location evidence="1">Cell membrane</location>
    </subcellularLocation>
    <subcellularLocation>
        <location evidence="2">Secreted</location>
    </subcellularLocation>
</comment>
<dbReference type="GO" id="GO:0005576">
    <property type="term" value="C:extracellular region"/>
    <property type="evidence" value="ECO:0007669"/>
    <property type="project" value="UniProtKB-SubCell"/>
</dbReference>
<dbReference type="Pfam" id="PF00100">
    <property type="entry name" value="Zona_pellucida"/>
    <property type="match status" value="1"/>
</dbReference>
<evidence type="ECO:0000259" key="10">
    <source>
        <dbReference type="PROSITE" id="PS51034"/>
    </source>
</evidence>
<feature type="signal peptide" evidence="9">
    <location>
        <begin position="1"/>
        <end position="19"/>
    </location>
</feature>
<dbReference type="Pfam" id="PF23344">
    <property type="entry name" value="ZP-N"/>
    <property type="match status" value="1"/>
</dbReference>
<dbReference type="GO" id="GO:0005886">
    <property type="term" value="C:plasma membrane"/>
    <property type="evidence" value="ECO:0007669"/>
    <property type="project" value="UniProtKB-SubCell"/>
</dbReference>
<evidence type="ECO:0000256" key="4">
    <source>
        <dbReference type="ARBA" id="ARBA00022525"/>
    </source>
</evidence>
<accession>A0A0P7VFK3</accession>
<dbReference type="EMBL" id="JARO02002667">
    <property type="protein sequence ID" value="KPP72166.1"/>
    <property type="molecule type" value="Genomic_DNA"/>
</dbReference>
<feature type="region of interest" description="Disordered" evidence="8">
    <location>
        <begin position="881"/>
        <end position="911"/>
    </location>
</feature>
<organism evidence="11 12">
    <name type="scientific">Scleropages formosus</name>
    <name type="common">Asian bonytongue</name>
    <name type="synonym">Osteoglossum formosum</name>
    <dbReference type="NCBI Taxonomy" id="113540"/>
    <lineage>
        <taxon>Eukaryota</taxon>
        <taxon>Metazoa</taxon>
        <taxon>Chordata</taxon>
        <taxon>Craniata</taxon>
        <taxon>Vertebrata</taxon>
        <taxon>Euteleostomi</taxon>
        <taxon>Actinopterygii</taxon>
        <taxon>Neopterygii</taxon>
        <taxon>Teleostei</taxon>
        <taxon>Osteoglossocephala</taxon>
        <taxon>Osteoglossomorpha</taxon>
        <taxon>Osteoglossiformes</taxon>
        <taxon>Osteoglossidae</taxon>
        <taxon>Scleropages</taxon>
    </lineage>
</organism>
<evidence type="ECO:0000256" key="3">
    <source>
        <dbReference type="ARBA" id="ARBA00022475"/>
    </source>
</evidence>
<keyword evidence="5" id="KW-0472">Membrane</keyword>
<evidence type="ECO:0000256" key="9">
    <source>
        <dbReference type="SAM" id="SignalP"/>
    </source>
</evidence>
<proteinExistence type="predicted"/>
<evidence type="ECO:0000313" key="12">
    <source>
        <dbReference type="Proteomes" id="UP000034805"/>
    </source>
</evidence>
<evidence type="ECO:0000256" key="5">
    <source>
        <dbReference type="ARBA" id="ARBA00023136"/>
    </source>
</evidence>
<dbReference type="InterPro" id="IPR058876">
    <property type="entry name" value="Ig-like_ZP"/>
</dbReference>
<dbReference type="InterPro" id="IPR042235">
    <property type="entry name" value="ZP-C_dom"/>
</dbReference>
<evidence type="ECO:0000313" key="11">
    <source>
        <dbReference type="EMBL" id="KPP72166.1"/>
    </source>
</evidence>
<dbReference type="PANTHER" id="PTHR47130">
    <property type="entry name" value="SI:DKEY-19B23.11-RELATED"/>
    <property type="match status" value="1"/>
</dbReference>
<dbReference type="InterPro" id="IPR055355">
    <property type="entry name" value="ZP-C"/>
</dbReference>
<dbReference type="PROSITE" id="PS51034">
    <property type="entry name" value="ZP_2"/>
    <property type="match status" value="1"/>
</dbReference>
<protein>
    <submittedName>
        <fullName evidence="11">Zona pellucida sperm-binding protein 2-like</fullName>
    </submittedName>
</protein>
<evidence type="ECO:0000256" key="6">
    <source>
        <dbReference type="ARBA" id="ARBA00023157"/>
    </source>
</evidence>
<keyword evidence="3" id="KW-1003">Cell membrane</keyword>
<dbReference type="AlphaFoldDB" id="A0A0P7VFK3"/>
<keyword evidence="7" id="KW-0325">Glycoprotein</keyword>
<keyword evidence="9" id="KW-0732">Signal</keyword>
<comment type="caution">
    <text evidence="11">The sequence shown here is derived from an EMBL/GenBank/DDBJ whole genome shotgun (WGS) entry which is preliminary data.</text>
</comment>
<dbReference type="Pfam" id="PF26562">
    <property type="entry name" value="Ig-like"/>
    <property type="match status" value="1"/>
</dbReference>
<dbReference type="PRINTS" id="PR00023">
    <property type="entry name" value="ZPELLUCIDA"/>
</dbReference>
<dbReference type="InterPro" id="IPR001507">
    <property type="entry name" value="ZP_dom"/>
</dbReference>
<dbReference type="InterPro" id="IPR055356">
    <property type="entry name" value="ZP-N"/>
</dbReference>
<dbReference type="InterPro" id="IPR017977">
    <property type="entry name" value="ZP_dom_CS"/>
</dbReference>
<reference evidence="11 12" key="1">
    <citation type="submission" date="2015-08" db="EMBL/GenBank/DDBJ databases">
        <title>The genome of the Asian arowana (Scleropages formosus).</title>
        <authorList>
            <person name="Tan M.H."/>
            <person name="Gan H.M."/>
            <person name="Croft L.J."/>
            <person name="Austin C.M."/>
        </authorList>
    </citation>
    <scope>NUCLEOTIDE SEQUENCE [LARGE SCALE GENOMIC DNA]</scope>
    <source>
        <strain evidence="11">Aro1</strain>
    </source>
</reference>
<dbReference type="PANTHER" id="PTHR47130:SF3">
    <property type="entry name" value="ZONA PELLUCIDA PROTEIN"/>
    <property type="match status" value="1"/>
</dbReference>
<dbReference type="Proteomes" id="UP000034805">
    <property type="component" value="Unassembled WGS sequence"/>
</dbReference>
<evidence type="ECO:0000256" key="8">
    <source>
        <dbReference type="SAM" id="MobiDB-lite"/>
    </source>
</evidence>
<evidence type="ECO:0000256" key="2">
    <source>
        <dbReference type="ARBA" id="ARBA00004613"/>
    </source>
</evidence>
<sequence length="911" mass="102480">MEFFLRSLWLLLVVLCSDAQDFSSQSVGIQAECLGNVLRVTVGRRFLLDNRLEVDAMYGGEAVPITNNLASQCGYSIKSDPWGNVRLFASVQNCFTESLDDHFNITLRLRLSGSADSQEAVHVVSKVCSYAQWAFREILCDRNYMEVSVRRRPLHTHGLNVPEKGYLTKDVSENAVSEYKLWKVLFYLPGGQKMMMVNEVQQQGYGLATTPTRLVLRGAHDAAESYMEDVGGVPMRVLKTSIFYKQKWMVTVVDAAVACPAGGLSFAGNMITWTLPLFIFPLLSLDEFKLLEIYMGIDGERLDQAAMATRGYTLSIVESYIVVQIPIGAVDGYYKSHAPGFEYHITFMVEPMLELLWQEEATYADTRYKVLYPITTPLMSRPPYVIDDTVPQEKVFKVRLGTFLPDVVLENITFGSQLFSVAEANSRGFSVQEHQFSNGNKTFSVEVPFLDQVVLKHVADSDVTVYTLAVVFGFIIFPELVPFSYTTTLEAVLQDIVLPIATGSCDQENFYIMVKFGNQGHNFRTVVGKRELTPATAQEYGYQENATHFSIAVPFRSMDVVYELIQGASVRSRLDLTFEDPINKIQSDFSLECSFPLLMAECFPNGTMTALAVKVESVPDLKLNQLTLRDPDCKPAYSNDCVAYFSFNVNTCGTTRKFVNNVMIYENEVAIPRSKTKGKETDMESEYRLQVSCHYALSATQTLAFNTRRQLNTPLAAVGTGELMVRMRISQDAAYNIFYQDADYPLVKYLREPLYFEVQLMQSTDRLIELFLENCWATSRKDMASLPKWDIIVDSCVNHQDGYAAIFHPVSADARVQIPSHFKRFEMKMFSFTTDGVATQDQIFVHCDVILCDTSSMWDSFCNRPCMRSEGQMLGANTLKRARRSAGNQPLKEQASSGPIVLADKASSAAK</sequence>
<gene>
    <name evidence="11" type="ORF">Z043_108860</name>
</gene>
<dbReference type="Gene3D" id="2.60.40.4100">
    <property type="entry name" value="Zona pellucida, ZP-C domain"/>
    <property type="match status" value="1"/>
</dbReference>
<dbReference type="InterPro" id="IPR048290">
    <property type="entry name" value="ZP_chr"/>
</dbReference>
<keyword evidence="6" id="KW-1015">Disulfide bond</keyword>